<name>A0A6J7JEE8_9ZZZZ</name>
<dbReference type="AlphaFoldDB" id="A0A6J7JEE8"/>
<proteinExistence type="predicted"/>
<gene>
    <name evidence="1" type="ORF">UFOPK3774_00693</name>
</gene>
<evidence type="ECO:0000313" key="1">
    <source>
        <dbReference type="EMBL" id="CAB4941808.1"/>
    </source>
</evidence>
<accession>A0A6J7JEE8</accession>
<sequence length="487" mass="53104">MHSYNRVIIAPLLATLLGSLLPLSISASVAHSAELAKPTILSSENISIDDAGGTSKVYLNTFRPNLVVSFKVAMNNVETQTIVSGTSKLEIAPNGAFQFTVTAGATLDQATLAKPIQEFHYADGTPYLQVFPAPADFPSFSLTGDTTLIAKKQILSTPVVASGTYALSSIGTRIQFFIKSPRNLIGFRKLSDSAATPAFGGTATYGYLEQKEFDVTATTPGTWRILDSTFQTIQNIAKVQSKFGSLYPEGHGMTIAPSGNPVVILTPTRTVDSSWLKRSYKLPILDCEIAEIHNGKVVKSFSFWDWAAQNSYISEPLLDAMPLFNDPQNPTSSPIDICHANSLQYYKKSNEYLISLRSPSILLLLDANLRTVKEVLNADSSLQHFARFVSPTEITALGNYTLAKESKFLDFTLVKGKWILKAIPFPVHVQFCGNTQYLDRTHIWLAGGCGPFTPGVLGGIFQLSNGKLSQTGALNMKDFIYSYRADL</sequence>
<dbReference type="EMBL" id="CAFBNG010000121">
    <property type="protein sequence ID" value="CAB4941808.1"/>
    <property type="molecule type" value="Genomic_DNA"/>
</dbReference>
<reference evidence="1" key="1">
    <citation type="submission" date="2020-05" db="EMBL/GenBank/DDBJ databases">
        <authorList>
            <person name="Chiriac C."/>
            <person name="Salcher M."/>
            <person name="Ghai R."/>
            <person name="Kavagutti S V."/>
        </authorList>
    </citation>
    <scope>NUCLEOTIDE SEQUENCE</scope>
</reference>
<protein>
    <submittedName>
        <fullName evidence="1">Unannotated protein</fullName>
    </submittedName>
</protein>
<organism evidence="1">
    <name type="scientific">freshwater metagenome</name>
    <dbReference type="NCBI Taxonomy" id="449393"/>
    <lineage>
        <taxon>unclassified sequences</taxon>
        <taxon>metagenomes</taxon>
        <taxon>ecological metagenomes</taxon>
    </lineage>
</organism>